<sequence length="66" mass="7173">MKLGHGKAPVLEDLDRFLTDRAGGADDTDPHGMCSLGFERVGNDARGSGRVSEMMPASRICKRRAR</sequence>
<protein>
    <submittedName>
        <fullName evidence="2">Uncharacterized protein</fullName>
    </submittedName>
</protein>
<dbReference type="EMBL" id="BMDZ01000008">
    <property type="protein sequence ID" value="GGB31578.1"/>
    <property type="molecule type" value="Genomic_DNA"/>
</dbReference>
<evidence type="ECO:0000256" key="1">
    <source>
        <dbReference type="SAM" id="MobiDB-lite"/>
    </source>
</evidence>
<proteinExistence type="predicted"/>
<evidence type="ECO:0000313" key="3">
    <source>
        <dbReference type="Proteomes" id="UP000603352"/>
    </source>
</evidence>
<comment type="caution">
    <text evidence="2">The sequence shown here is derived from an EMBL/GenBank/DDBJ whole genome shotgun (WGS) entry which is preliminary data.</text>
</comment>
<evidence type="ECO:0000313" key="2">
    <source>
        <dbReference type="EMBL" id="GGB31578.1"/>
    </source>
</evidence>
<accession>A0ABQ1IB92</accession>
<gene>
    <name evidence="2" type="ORF">GCM10011505_11290</name>
</gene>
<feature type="region of interest" description="Disordered" evidence="1">
    <location>
        <begin position="45"/>
        <end position="66"/>
    </location>
</feature>
<name>A0ABQ1IB92_9PROT</name>
<dbReference type="Proteomes" id="UP000603352">
    <property type="component" value="Unassembled WGS sequence"/>
</dbReference>
<keyword evidence="3" id="KW-1185">Reference proteome</keyword>
<reference evidence="3" key="1">
    <citation type="journal article" date="2019" name="Int. J. Syst. Evol. Microbiol.">
        <title>The Global Catalogue of Microorganisms (GCM) 10K type strain sequencing project: providing services to taxonomists for standard genome sequencing and annotation.</title>
        <authorList>
            <consortium name="The Broad Institute Genomics Platform"/>
            <consortium name="The Broad Institute Genome Sequencing Center for Infectious Disease"/>
            <person name="Wu L."/>
            <person name="Ma J."/>
        </authorList>
    </citation>
    <scope>NUCLEOTIDE SEQUENCE [LARGE SCALE GENOMIC DNA]</scope>
    <source>
        <strain evidence="3">CGMCC 1.10188</strain>
    </source>
</reference>
<organism evidence="2 3">
    <name type="scientific">Tistrella bauzanensis</name>
    <dbReference type="NCBI Taxonomy" id="657419"/>
    <lineage>
        <taxon>Bacteria</taxon>
        <taxon>Pseudomonadati</taxon>
        <taxon>Pseudomonadota</taxon>
        <taxon>Alphaproteobacteria</taxon>
        <taxon>Geminicoccales</taxon>
        <taxon>Geminicoccaceae</taxon>
        <taxon>Tistrella</taxon>
    </lineage>
</organism>